<reference evidence="7 8" key="1">
    <citation type="submission" date="2019-03" db="EMBL/GenBank/DDBJ databases">
        <title>Three New Species of Nocardioides, Nocardioides euryhalodurans sp. nov., Nocardioides seonyuensis sp. nov. and Nocardioides eburneoflavus sp. nov. Iolated from Soil.</title>
        <authorList>
            <person name="Roh S.G."/>
            <person name="Lee C."/>
            <person name="Kim M.-K."/>
            <person name="Kim S.B."/>
        </authorList>
    </citation>
    <scope>NUCLEOTIDE SEQUENCE [LARGE SCALE GENOMIC DNA]</scope>
    <source>
        <strain evidence="7 8">MMS17-SY207-3</strain>
    </source>
</reference>
<feature type="transmembrane region" description="Helical" evidence="5">
    <location>
        <begin position="321"/>
        <end position="343"/>
    </location>
</feature>
<gene>
    <name evidence="7" type="ORF">EXE58_02210</name>
</gene>
<dbReference type="SUPFAM" id="SSF48317">
    <property type="entry name" value="Acid phosphatase/Vanadium-dependent haloperoxidase"/>
    <property type="match status" value="1"/>
</dbReference>
<dbReference type="PANTHER" id="PTHR31310:SF7">
    <property type="entry name" value="PA-PHOSPHATASE RELATED-FAMILY PROTEIN DDB_G0268928"/>
    <property type="match status" value="1"/>
</dbReference>
<dbReference type="OrthoDB" id="5171662at2"/>
<dbReference type="Pfam" id="PF14378">
    <property type="entry name" value="PAP2_3"/>
    <property type="match status" value="1"/>
</dbReference>
<dbReference type="InterPro" id="IPR036938">
    <property type="entry name" value="PAP2/HPO_sf"/>
</dbReference>
<feature type="transmembrane region" description="Helical" evidence="5">
    <location>
        <begin position="132"/>
        <end position="150"/>
    </location>
</feature>
<comment type="subcellular location">
    <subcellularLocation>
        <location evidence="1">Membrane</location>
        <topology evidence="1">Multi-pass membrane protein</topology>
    </subcellularLocation>
</comment>
<evidence type="ECO:0000256" key="4">
    <source>
        <dbReference type="ARBA" id="ARBA00023136"/>
    </source>
</evidence>
<dbReference type="Proteomes" id="UP000294853">
    <property type="component" value="Chromosome"/>
</dbReference>
<evidence type="ECO:0000256" key="1">
    <source>
        <dbReference type="ARBA" id="ARBA00004141"/>
    </source>
</evidence>
<evidence type="ECO:0000256" key="2">
    <source>
        <dbReference type="ARBA" id="ARBA00022692"/>
    </source>
</evidence>
<evidence type="ECO:0000313" key="8">
    <source>
        <dbReference type="Proteomes" id="UP000294853"/>
    </source>
</evidence>
<dbReference type="EMBL" id="CP038436">
    <property type="protein sequence ID" value="QBX54398.1"/>
    <property type="molecule type" value="Genomic_DNA"/>
</dbReference>
<feature type="transmembrane region" description="Helical" evidence="5">
    <location>
        <begin position="91"/>
        <end position="111"/>
    </location>
</feature>
<keyword evidence="8" id="KW-1185">Reference proteome</keyword>
<keyword evidence="2 5" id="KW-0812">Transmembrane</keyword>
<feature type="transmembrane region" description="Helical" evidence="5">
    <location>
        <begin position="349"/>
        <end position="368"/>
    </location>
</feature>
<dbReference type="InterPro" id="IPR052185">
    <property type="entry name" value="IPC_Synthase-Related"/>
</dbReference>
<feature type="transmembrane region" description="Helical" evidence="5">
    <location>
        <begin position="292"/>
        <end position="314"/>
    </location>
</feature>
<sequence>MGMTPSRLPVSRRLRWGGRDSSQASRTSGFSLFRTPGASRYRERMLRGGFRAATVVAVVMTFAMLLIAWAYDLPVRDPDGVSVPTWVRLPLIVAAAVALDVVIRWVVLLRREEVGGLTALRTVVRDRWHRDQVWFTVSGLVAWYASYVAFRNLKNYVPFVNDRLWDTELARLDRLLWLGNDPATVLHHVLGTGLAAQVLTVVYVLWIGLVPATLAIALVWTRFSRTGAWFVTAVSMNWLFGAAVYYAFPSLGPIYSAPGDFDDLPRTFNTTIQEWLLEDRVEVLADPSATQAVQTIAAFASLHVAITVTLCLFLEIIRLPAWIRVSAWVFAGLTVLSTVYLGWHFFVDVLGGVVIGALSLAVAAWATGSSLRRRPYAWSAPTAERKRPAYSPASPSS</sequence>
<feature type="domain" description="Inositolphosphotransferase Aur1/Ipt1" evidence="6">
    <location>
        <begin position="168"/>
        <end position="361"/>
    </location>
</feature>
<evidence type="ECO:0000256" key="5">
    <source>
        <dbReference type="SAM" id="Phobius"/>
    </source>
</evidence>
<dbReference type="GO" id="GO:0016020">
    <property type="term" value="C:membrane"/>
    <property type="evidence" value="ECO:0007669"/>
    <property type="project" value="UniProtKB-SubCell"/>
</dbReference>
<dbReference type="CDD" id="cd03386">
    <property type="entry name" value="PAP2_Aur1_like"/>
    <property type="match status" value="1"/>
</dbReference>
<evidence type="ECO:0000259" key="6">
    <source>
        <dbReference type="Pfam" id="PF14378"/>
    </source>
</evidence>
<name>A0A4P7IBF7_9ACTN</name>
<dbReference type="AlphaFoldDB" id="A0A4P7IBF7"/>
<dbReference type="PANTHER" id="PTHR31310">
    <property type="match status" value="1"/>
</dbReference>
<keyword evidence="4 5" id="KW-0472">Membrane</keyword>
<feature type="transmembrane region" description="Helical" evidence="5">
    <location>
        <begin position="194"/>
        <end position="220"/>
    </location>
</feature>
<evidence type="ECO:0000313" key="7">
    <source>
        <dbReference type="EMBL" id="QBX54398.1"/>
    </source>
</evidence>
<dbReference type="Gene3D" id="1.20.144.10">
    <property type="entry name" value="Phosphatidic acid phosphatase type 2/haloperoxidase"/>
    <property type="match status" value="1"/>
</dbReference>
<dbReference type="KEGG" id="nsn:EXE58_02210"/>
<feature type="transmembrane region" description="Helical" evidence="5">
    <location>
        <begin position="50"/>
        <end position="71"/>
    </location>
</feature>
<accession>A0A4P7IBF7</accession>
<proteinExistence type="predicted"/>
<protein>
    <submittedName>
        <fullName evidence="7">Inositol phosphorylceramide synthase</fullName>
    </submittedName>
</protein>
<organism evidence="7 8">
    <name type="scientific">Nocardioides seonyuensis</name>
    <dbReference type="NCBI Taxonomy" id="2518371"/>
    <lineage>
        <taxon>Bacteria</taxon>
        <taxon>Bacillati</taxon>
        <taxon>Actinomycetota</taxon>
        <taxon>Actinomycetes</taxon>
        <taxon>Propionibacteriales</taxon>
        <taxon>Nocardioidaceae</taxon>
        <taxon>Nocardioides</taxon>
    </lineage>
</organism>
<feature type="transmembrane region" description="Helical" evidence="5">
    <location>
        <begin position="227"/>
        <end position="248"/>
    </location>
</feature>
<dbReference type="InterPro" id="IPR026841">
    <property type="entry name" value="Aur1/Ipt1"/>
</dbReference>
<keyword evidence="3 5" id="KW-1133">Transmembrane helix</keyword>
<evidence type="ECO:0000256" key="3">
    <source>
        <dbReference type="ARBA" id="ARBA00022989"/>
    </source>
</evidence>